<gene>
    <name evidence="2" type="ORF">GPA26_15505</name>
</gene>
<feature type="signal peptide" evidence="1">
    <location>
        <begin position="1"/>
        <end position="19"/>
    </location>
</feature>
<dbReference type="EMBL" id="WTVR01000031">
    <property type="protein sequence ID" value="NMF89877.1"/>
    <property type="molecule type" value="Genomic_DNA"/>
</dbReference>
<comment type="caution">
    <text evidence="2">The sequence shown here is derived from an EMBL/GenBank/DDBJ whole genome shotgun (WGS) entry which is preliminary data.</text>
</comment>
<reference evidence="2 3" key="1">
    <citation type="submission" date="2019-12" db="EMBL/GenBank/DDBJ databases">
        <title>Comparative genomics gives insights into the taxonomy of the Azoarcus-Aromatoleum group and reveals separate origins of nif in the plant-associated Azoarcus and non-plant-associated Aromatoleum sub-groups.</title>
        <authorList>
            <person name="Lafos M."/>
            <person name="Maluk M."/>
            <person name="Batista M."/>
            <person name="Junghare M."/>
            <person name="Carmona M."/>
            <person name="Faoro H."/>
            <person name="Cruz L.M."/>
            <person name="Battistoni F."/>
            <person name="De Souza E."/>
            <person name="Pedrosa F."/>
            <person name="Chen W.-M."/>
            <person name="Poole P.S."/>
            <person name="Dixon R.A."/>
            <person name="James E.K."/>
        </authorList>
    </citation>
    <scope>NUCLEOTIDE SEQUENCE [LARGE SCALE GENOMIC DNA]</scope>
    <source>
        <strain evidence="2 3">ToN1</strain>
    </source>
</reference>
<dbReference type="RefSeq" id="WP_169207235.1">
    <property type="nucleotide sequence ID" value="NZ_CP059560.1"/>
</dbReference>
<evidence type="ECO:0000313" key="2">
    <source>
        <dbReference type="EMBL" id="NMF89877.1"/>
    </source>
</evidence>
<name>A0ABX1MXT8_9RHOO</name>
<sequence>MLKIATIALVSSFALSAFAANSSAPERSVELKDGTTVHVFRDGKMGMEDKFGRPFLMSNGHVMEARDGTKIQMKGNEVWRVAAPAQLYRGN</sequence>
<feature type="chain" id="PRO_5046168154" evidence="1">
    <location>
        <begin position="20"/>
        <end position="91"/>
    </location>
</feature>
<dbReference type="Gene3D" id="2.40.10.300">
    <property type="entry name" value="Copper resistance protein K"/>
    <property type="match status" value="1"/>
</dbReference>
<evidence type="ECO:0000313" key="3">
    <source>
        <dbReference type="Proteomes" id="UP000652074"/>
    </source>
</evidence>
<accession>A0ABX1MXT8</accession>
<protein>
    <submittedName>
        <fullName evidence="2">CopK family periplasmic copper-binding protein</fullName>
    </submittedName>
</protein>
<keyword evidence="3" id="KW-1185">Reference proteome</keyword>
<dbReference type="InterPro" id="IPR021604">
    <property type="entry name" value="CopK"/>
</dbReference>
<evidence type="ECO:0000256" key="1">
    <source>
        <dbReference type="SAM" id="SignalP"/>
    </source>
</evidence>
<proteinExistence type="predicted"/>
<dbReference type="Proteomes" id="UP000652074">
    <property type="component" value="Unassembled WGS sequence"/>
</dbReference>
<keyword evidence="1" id="KW-0732">Signal</keyword>
<dbReference type="Pfam" id="PF11525">
    <property type="entry name" value="CopK"/>
    <property type="match status" value="1"/>
</dbReference>
<dbReference type="InterPro" id="IPR038644">
    <property type="entry name" value="CopK_sf"/>
</dbReference>
<organism evidence="2 3">
    <name type="scientific">Aromatoleum petrolei</name>
    <dbReference type="NCBI Taxonomy" id="76116"/>
    <lineage>
        <taxon>Bacteria</taxon>
        <taxon>Pseudomonadati</taxon>
        <taxon>Pseudomonadota</taxon>
        <taxon>Betaproteobacteria</taxon>
        <taxon>Rhodocyclales</taxon>
        <taxon>Rhodocyclaceae</taxon>
        <taxon>Aromatoleum</taxon>
    </lineage>
</organism>